<comment type="caution">
    <text evidence="1">The sequence shown here is derived from an EMBL/GenBank/DDBJ whole genome shotgun (WGS) entry which is preliminary data.</text>
</comment>
<dbReference type="OrthoDB" id="9988524at2759"/>
<dbReference type="PANTHER" id="PTHR42886:SF53">
    <property type="entry name" value="ALPHA_BETA-HYDROLASES SUPERFAMILY PROTEIN"/>
    <property type="match status" value="1"/>
</dbReference>
<dbReference type="InterPro" id="IPR029058">
    <property type="entry name" value="AB_hydrolase_fold"/>
</dbReference>
<protein>
    <submittedName>
        <fullName evidence="1">Uncharacterized protein</fullName>
    </submittedName>
</protein>
<dbReference type="PANTHER" id="PTHR42886">
    <property type="entry name" value="RE40534P-RELATED"/>
    <property type="match status" value="1"/>
</dbReference>
<dbReference type="AlphaFoldDB" id="A0A7J7NQY4"/>
<proteinExistence type="predicted"/>
<reference evidence="1 2" key="1">
    <citation type="journal article" date="2020" name="IScience">
        <title>Genome Sequencing of the Endangered Kingdonia uniflora (Circaeasteraceae, Ranunculales) Reveals Potential Mechanisms of Evolutionary Specialization.</title>
        <authorList>
            <person name="Sun Y."/>
            <person name="Deng T."/>
            <person name="Zhang A."/>
            <person name="Moore M.J."/>
            <person name="Landis J.B."/>
            <person name="Lin N."/>
            <person name="Zhang H."/>
            <person name="Zhang X."/>
            <person name="Huang J."/>
            <person name="Zhang X."/>
            <person name="Sun H."/>
            <person name="Wang H."/>
        </authorList>
    </citation>
    <scope>NUCLEOTIDE SEQUENCE [LARGE SCALE GENOMIC DNA]</scope>
    <source>
        <strain evidence="1">TB1705</strain>
        <tissue evidence="1">Leaf</tissue>
    </source>
</reference>
<gene>
    <name evidence="1" type="ORF">GIB67_043296</name>
</gene>
<keyword evidence="2" id="KW-1185">Reference proteome</keyword>
<accession>A0A7J7NQY4</accession>
<dbReference type="Gene3D" id="3.40.50.1820">
    <property type="entry name" value="alpha/beta hydrolase"/>
    <property type="match status" value="1"/>
</dbReference>
<dbReference type="EMBL" id="JACGCM010000631">
    <property type="protein sequence ID" value="KAF6169579.1"/>
    <property type="molecule type" value="Genomic_DNA"/>
</dbReference>
<sequence>MVPACLTIEKNCRVLTVRGSADETVPAKDASEFAKLIPNHKLHIIDGANHDYTFHQAELASLVLGFIKSGLQKENDMFNHVQSCSRDEKPRNARL</sequence>
<organism evidence="1 2">
    <name type="scientific">Kingdonia uniflora</name>
    <dbReference type="NCBI Taxonomy" id="39325"/>
    <lineage>
        <taxon>Eukaryota</taxon>
        <taxon>Viridiplantae</taxon>
        <taxon>Streptophyta</taxon>
        <taxon>Embryophyta</taxon>
        <taxon>Tracheophyta</taxon>
        <taxon>Spermatophyta</taxon>
        <taxon>Magnoliopsida</taxon>
        <taxon>Ranunculales</taxon>
        <taxon>Circaeasteraceae</taxon>
        <taxon>Kingdonia</taxon>
    </lineage>
</organism>
<evidence type="ECO:0000313" key="2">
    <source>
        <dbReference type="Proteomes" id="UP000541444"/>
    </source>
</evidence>
<name>A0A7J7NQY4_9MAGN</name>
<dbReference type="SUPFAM" id="SSF53474">
    <property type="entry name" value="alpha/beta-Hydrolases"/>
    <property type="match status" value="1"/>
</dbReference>
<evidence type="ECO:0000313" key="1">
    <source>
        <dbReference type="EMBL" id="KAF6169579.1"/>
    </source>
</evidence>
<dbReference type="Proteomes" id="UP000541444">
    <property type="component" value="Unassembled WGS sequence"/>
</dbReference>